<reference evidence="12 13" key="1">
    <citation type="submission" date="2016-10" db="EMBL/GenBank/DDBJ databases">
        <authorList>
            <person name="de Groot N.N."/>
        </authorList>
    </citation>
    <scope>NUCLEOTIDE SEQUENCE [LARGE SCALE GENOMIC DNA]</scope>
    <source>
        <strain evidence="12 13">DSM 23581</strain>
    </source>
</reference>
<organism evidence="12 13">
    <name type="scientific">Psychroflexus halocasei</name>
    <dbReference type="NCBI Taxonomy" id="908615"/>
    <lineage>
        <taxon>Bacteria</taxon>
        <taxon>Pseudomonadati</taxon>
        <taxon>Bacteroidota</taxon>
        <taxon>Flavobacteriia</taxon>
        <taxon>Flavobacteriales</taxon>
        <taxon>Flavobacteriaceae</taxon>
        <taxon>Psychroflexus</taxon>
    </lineage>
</organism>
<dbReference type="HAMAP" id="MF_00639">
    <property type="entry name" value="MurD"/>
    <property type="match status" value="1"/>
</dbReference>
<feature type="domain" description="Mur ligase central" evidence="11">
    <location>
        <begin position="107"/>
        <end position="288"/>
    </location>
</feature>
<accession>A0A1H3XHZ2</accession>
<dbReference type="Proteomes" id="UP000198820">
    <property type="component" value="Unassembled WGS sequence"/>
</dbReference>
<evidence type="ECO:0000256" key="6">
    <source>
        <dbReference type="ARBA" id="ARBA00022840"/>
    </source>
</evidence>
<keyword evidence="7 8" id="KW-0961">Cell wall biogenesis/degradation</keyword>
<feature type="domain" description="Mur ligase C-terminal" evidence="10">
    <location>
        <begin position="310"/>
        <end position="423"/>
    </location>
</feature>
<evidence type="ECO:0000256" key="7">
    <source>
        <dbReference type="HAMAP-Rule" id="MF_00639"/>
    </source>
</evidence>
<keyword evidence="3 7" id="KW-0963">Cytoplasm</keyword>
<evidence type="ECO:0000259" key="10">
    <source>
        <dbReference type="Pfam" id="PF02875"/>
    </source>
</evidence>
<dbReference type="Pfam" id="PF02875">
    <property type="entry name" value="Mur_ligase_C"/>
    <property type="match status" value="1"/>
</dbReference>
<dbReference type="PANTHER" id="PTHR43692:SF1">
    <property type="entry name" value="UDP-N-ACETYLMURAMOYLALANINE--D-GLUTAMATE LIGASE"/>
    <property type="match status" value="1"/>
</dbReference>
<comment type="pathway">
    <text evidence="2 7 8">Cell wall biogenesis; peptidoglycan biosynthesis.</text>
</comment>
<dbReference type="GO" id="GO:0008360">
    <property type="term" value="P:regulation of cell shape"/>
    <property type="evidence" value="ECO:0007669"/>
    <property type="project" value="UniProtKB-KW"/>
</dbReference>
<evidence type="ECO:0000259" key="11">
    <source>
        <dbReference type="Pfam" id="PF08245"/>
    </source>
</evidence>
<dbReference type="Gene3D" id="3.40.50.720">
    <property type="entry name" value="NAD(P)-binding Rossmann-like Domain"/>
    <property type="match status" value="1"/>
</dbReference>
<comment type="subcellular location">
    <subcellularLocation>
        <location evidence="1 7 8">Cytoplasm</location>
    </subcellularLocation>
</comment>
<gene>
    <name evidence="7" type="primary">murD</name>
    <name evidence="12" type="ORF">SAMN05421540_102366</name>
</gene>
<keyword evidence="5 7" id="KW-0547">Nucleotide-binding</keyword>
<dbReference type="Gene3D" id="3.40.1190.10">
    <property type="entry name" value="Mur-like, catalytic domain"/>
    <property type="match status" value="1"/>
</dbReference>
<feature type="coiled-coil region" evidence="9">
    <location>
        <begin position="25"/>
        <end position="52"/>
    </location>
</feature>
<dbReference type="GO" id="GO:0005524">
    <property type="term" value="F:ATP binding"/>
    <property type="evidence" value="ECO:0007669"/>
    <property type="project" value="UniProtKB-UniRule"/>
</dbReference>
<dbReference type="InterPro" id="IPR036565">
    <property type="entry name" value="Mur-like_cat_sf"/>
</dbReference>
<dbReference type="SUPFAM" id="SSF53623">
    <property type="entry name" value="MurD-like peptide ligases, catalytic domain"/>
    <property type="match status" value="1"/>
</dbReference>
<keyword evidence="7 8" id="KW-0133">Cell shape</keyword>
<dbReference type="InterPro" id="IPR005762">
    <property type="entry name" value="MurD"/>
</dbReference>
<sequence length="446" mass="49509">MKKLVVLGGGESGVGAAILGQVKGYDVFLSDRNQLKNKYKNLLQEYDISFEEGQHNKERISEADLIVKSPGIPDSVALIKDSIKAGIEVISEIEFGFRYCDAKIIAITGSNGKTTVTKMVYHILKSAGLSVAMAGNVGDSFAMHLATQKADNYVLEISSFQLDGCVTFKPHISILTSITPDHLDRYEDSFELYRASKFRILKNQTSEDFFIYNKDEKSITEYLNQINVPVQMIPFSRTHLQQDLSAFIENNKIQINLPLDKSFSMSVDNLNVKGAHNAQNAMAASAAARLLKIRKQTIRESMESFKGVEHRLEDVRKFENVSYINDSKATNINATFYALDSMTKPTVWIVGGVDKGNAYKDLLNLVNHKVKAIVCLGLDNSKIIEAFGKSVDDVIETDSMEEAVLAAQHFAVTGDAVLLSPACASFDLFENYEDRGNQFKKVVNNL</sequence>
<evidence type="ECO:0000256" key="4">
    <source>
        <dbReference type="ARBA" id="ARBA00022598"/>
    </source>
</evidence>
<protein>
    <recommendedName>
        <fullName evidence="7 8">UDP-N-acetylmuramoylalanine--D-glutamate ligase</fullName>
        <ecNumber evidence="7 8">6.3.2.9</ecNumber>
    </recommendedName>
    <alternativeName>
        <fullName evidence="7">D-glutamic acid-adding enzyme</fullName>
    </alternativeName>
    <alternativeName>
        <fullName evidence="7">UDP-N-acetylmuramoyl-L-alanyl-D-glutamate synthetase</fullName>
    </alternativeName>
</protein>
<evidence type="ECO:0000256" key="3">
    <source>
        <dbReference type="ARBA" id="ARBA00022490"/>
    </source>
</evidence>
<evidence type="ECO:0000256" key="5">
    <source>
        <dbReference type="ARBA" id="ARBA00022741"/>
    </source>
</evidence>
<dbReference type="GO" id="GO:0005737">
    <property type="term" value="C:cytoplasm"/>
    <property type="evidence" value="ECO:0007669"/>
    <property type="project" value="UniProtKB-SubCell"/>
</dbReference>
<comment type="catalytic activity">
    <reaction evidence="7 8">
        <text>UDP-N-acetyl-alpha-D-muramoyl-L-alanine + D-glutamate + ATP = UDP-N-acetyl-alpha-D-muramoyl-L-alanyl-D-glutamate + ADP + phosphate + H(+)</text>
        <dbReference type="Rhea" id="RHEA:16429"/>
        <dbReference type="ChEBI" id="CHEBI:15378"/>
        <dbReference type="ChEBI" id="CHEBI:29986"/>
        <dbReference type="ChEBI" id="CHEBI:30616"/>
        <dbReference type="ChEBI" id="CHEBI:43474"/>
        <dbReference type="ChEBI" id="CHEBI:83898"/>
        <dbReference type="ChEBI" id="CHEBI:83900"/>
        <dbReference type="ChEBI" id="CHEBI:456216"/>
        <dbReference type="EC" id="6.3.2.9"/>
    </reaction>
</comment>
<name>A0A1H3XHZ2_9FLAO</name>
<evidence type="ECO:0000256" key="9">
    <source>
        <dbReference type="SAM" id="Coils"/>
    </source>
</evidence>
<comment type="similarity">
    <text evidence="7">Belongs to the MurCDEF family.</text>
</comment>
<dbReference type="InterPro" id="IPR013221">
    <property type="entry name" value="Mur_ligase_cen"/>
</dbReference>
<keyword evidence="7 8" id="KW-0573">Peptidoglycan synthesis</keyword>
<dbReference type="GO" id="GO:0071555">
    <property type="term" value="P:cell wall organization"/>
    <property type="evidence" value="ECO:0007669"/>
    <property type="project" value="UniProtKB-KW"/>
</dbReference>
<dbReference type="UniPathway" id="UPA00219"/>
<evidence type="ECO:0000256" key="1">
    <source>
        <dbReference type="ARBA" id="ARBA00004496"/>
    </source>
</evidence>
<keyword evidence="9" id="KW-0175">Coiled coil</keyword>
<dbReference type="STRING" id="908615.SAMN05421540_102366"/>
<dbReference type="GO" id="GO:0051301">
    <property type="term" value="P:cell division"/>
    <property type="evidence" value="ECO:0007669"/>
    <property type="project" value="UniProtKB-KW"/>
</dbReference>
<comment type="function">
    <text evidence="7 8">Cell wall formation. Catalyzes the addition of glutamate to the nucleotide precursor UDP-N-acetylmuramoyl-L-alanine (UMA).</text>
</comment>
<feature type="binding site" evidence="7">
    <location>
        <begin position="109"/>
        <end position="115"/>
    </location>
    <ligand>
        <name>ATP</name>
        <dbReference type="ChEBI" id="CHEBI:30616"/>
    </ligand>
</feature>
<dbReference type="GO" id="GO:0008764">
    <property type="term" value="F:UDP-N-acetylmuramoylalanine-D-glutamate ligase activity"/>
    <property type="evidence" value="ECO:0007669"/>
    <property type="project" value="UniProtKB-UniRule"/>
</dbReference>
<dbReference type="Gene3D" id="3.90.190.20">
    <property type="entry name" value="Mur ligase, C-terminal domain"/>
    <property type="match status" value="1"/>
</dbReference>
<dbReference type="InterPro" id="IPR036615">
    <property type="entry name" value="Mur_ligase_C_dom_sf"/>
</dbReference>
<dbReference type="SUPFAM" id="SSF51984">
    <property type="entry name" value="MurCD N-terminal domain"/>
    <property type="match status" value="1"/>
</dbReference>
<evidence type="ECO:0000256" key="2">
    <source>
        <dbReference type="ARBA" id="ARBA00004752"/>
    </source>
</evidence>
<proteinExistence type="inferred from homology"/>
<dbReference type="RefSeq" id="WP_093239767.1">
    <property type="nucleotide sequence ID" value="NZ_FNQF01000002.1"/>
</dbReference>
<dbReference type="NCBIfam" id="TIGR01087">
    <property type="entry name" value="murD"/>
    <property type="match status" value="1"/>
</dbReference>
<dbReference type="Pfam" id="PF21799">
    <property type="entry name" value="MurD-like_N"/>
    <property type="match status" value="1"/>
</dbReference>
<keyword evidence="6 7" id="KW-0067">ATP-binding</keyword>
<keyword evidence="7 8" id="KW-0132">Cell division</keyword>
<evidence type="ECO:0000313" key="13">
    <source>
        <dbReference type="Proteomes" id="UP000198820"/>
    </source>
</evidence>
<dbReference type="PANTHER" id="PTHR43692">
    <property type="entry name" value="UDP-N-ACETYLMURAMOYLALANINE--D-GLUTAMATE LIGASE"/>
    <property type="match status" value="1"/>
</dbReference>
<keyword evidence="7 8" id="KW-0131">Cell cycle</keyword>
<dbReference type="EMBL" id="FNQF01000002">
    <property type="protein sequence ID" value="SDZ98860.1"/>
    <property type="molecule type" value="Genomic_DNA"/>
</dbReference>
<dbReference type="AlphaFoldDB" id="A0A1H3XHZ2"/>
<evidence type="ECO:0000313" key="12">
    <source>
        <dbReference type="EMBL" id="SDZ98860.1"/>
    </source>
</evidence>
<dbReference type="SUPFAM" id="SSF53244">
    <property type="entry name" value="MurD-like peptide ligases, peptide-binding domain"/>
    <property type="match status" value="1"/>
</dbReference>
<dbReference type="GO" id="GO:0009252">
    <property type="term" value="P:peptidoglycan biosynthetic process"/>
    <property type="evidence" value="ECO:0007669"/>
    <property type="project" value="UniProtKB-UniRule"/>
</dbReference>
<dbReference type="Pfam" id="PF08245">
    <property type="entry name" value="Mur_ligase_M"/>
    <property type="match status" value="1"/>
</dbReference>
<evidence type="ECO:0000256" key="8">
    <source>
        <dbReference type="RuleBase" id="RU003664"/>
    </source>
</evidence>
<keyword evidence="13" id="KW-1185">Reference proteome</keyword>
<dbReference type="InterPro" id="IPR004101">
    <property type="entry name" value="Mur_ligase_C"/>
</dbReference>
<keyword evidence="4 7" id="KW-0436">Ligase</keyword>
<dbReference type="EC" id="6.3.2.9" evidence="7 8"/>